<dbReference type="RefSeq" id="WP_173830200.1">
    <property type="nucleotide sequence ID" value="NZ_JAAITQ010000025.1"/>
</dbReference>
<organism evidence="1 2">
    <name type="scientific">Fusicatenibacter saccharivorans</name>
    <dbReference type="NCBI Taxonomy" id="1150298"/>
    <lineage>
        <taxon>Bacteria</taxon>
        <taxon>Bacillati</taxon>
        <taxon>Bacillota</taxon>
        <taxon>Clostridia</taxon>
        <taxon>Lachnospirales</taxon>
        <taxon>Lachnospiraceae</taxon>
        <taxon>Fusicatenibacter</taxon>
    </lineage>
</organism>
<evidence type="ECO:0000313" key="2">
    <source>
        <dbReference type="Proteomes" id="UP000768180"/>
    </source>
</evidence>
<dbReference type="EMBL" id="JAAITQ010000025">
    <property type="protein sequence ID" value="NSE17188.1"/>
    <property type="molecule type" value="Genomic_DNA"/>
</dbReference>
<protein>
    <submittedName>
        <fullName evidence="1">Uncharacterized protein</fullName>
    </submittedName>
</protein>
<evidence type="ECO:0000313" key="1">
    <source>
        <dbReference type="EMBL" id="NSE17188.1"/>
    </source>
</evidence>
<keyword evidence="2" id="KW-1185">Reference proteome</keyword>
<sequence>MRLQIYMSPVLGERLYQEASEKHMEPRELADQILKDYFGIKEGEEDYQTSLSRVMEEIDQFLADEEKVKKANGTFTLIDFENFRSIGTPAMRSAVGRGIAKYLKGNKNVEYCRDENGNICRTKGHAAIYRVIEEQ</sequence>
<proteinExistence type="predicted"/>
<accession>A0ABX2GFT9</accession>
<gene>
    <name evidence="1" type="ORF">G5B05_12395</name>
</gene>
<name>A0ABX2GFT9_9FIRM</name>
<reference evidence="1 2" key="1">
    <citation type="journal article" date="2020" name="Cell Host Microbe">
        <title>Functional and Genomic Variation between Human-Derived Isolates of Lachnospiraceae Reveals Inter- and Intra-Species Diversity.</title>
        <authorList>
            <person name="Sorbara M.T."/>
            <person name="Littmann E.R."/>
            <person name="Fontana E."/>
            <person name="Moody T.U."/>
            <person name="Kohout C.E."/>
            <person name="Gjonbalaj M."/>
            <person name="Eaton V."/>
            <person name="Seok R."/>
            <person name="Leiner I.M."/>
            <person name="Pamer E.G."/>
        </authorList>
    </citation>
    <scope>NUCLEOTIDE SEQUENCE [LARGE SCALE GENOMIC DNA]</scope>
    <source>
        <strain evidence="1 2">MSK.14.54</strain>
    </source>
</reference>
<dbReference type="Proteomes" id="UP000768180">
    <property type="component" value="Unassembled WGS sequence"/>
</dbReference>
<comment type="caution">
    <text evidence="1">The sequence shown here is derived from an EMBL/GenBank/DDBJ whole genome shotgun (WGS) entry which is preliminary data.</text>
</comment>